<reference evidence="1 2" key="1">
    <citation type="journal article" date="2020" name="Biotechnol. Biofuels">
        <title>New insights from the biogas microbiome by comprehensive genome-resolved metagenomics of nearly 1600 species originating from multiple anaerobic digesters.</title>
        <authorList>
            <person name="Campanaro S."/>
            <person name="Treu L."/>
            <person name="Rodriguez-R L.M."/>
            <person name="Kovalovszki A."/>
            <person name="Ziels R.M."/>
            <person name="Maus I."/>
            <person name="Zhu X."/>
            <person name="Kougias P.G."/>
            <person name="Basile A."/>
            <person name="Luo G."/>
            <person name="Schluter A."/>
            <person name="Konstantinidis K.T."/>
            <person name="Angelidaki I."/>
        </authorList>
    </citation>
    <scope>NUCLEOTIDE SEQUENCE [LARGE SCALE GENOMIC DNA]</scope>
    <source>
        <strain evidence="1">AS23ysBPME_34</strain>
    </source>
</reference>
<dbReference type="EMBL" id="JAAYSM010000284">
    <property type="protein sequence ID" value="NLJ18864.1"/>
    <property type="molecule type" value="Genomic_DNA"/>
</dbReference>
<evidence type="ECO:0000313" key="2">
    <source>
        <dbReference type="Proteomes" id="UP000541058"/>
    </source>
</evidence>
<comment type="caution">
    <text evidence="1">The sequence shown here is derived from an EMBL/GenBank/DDBJ whole genome shotgun (WGS) entry which is preliminary data.</text>
</comment>
<dbReference type="Proteomes" id="UP000541058">
    <property type="component" value="Unassembled WGS sequence"/>
</dbReference>
<name>A0A7X8H0I0_9LACT</name>
<dbReference type="RefSeq" id="WP_276649188.1">
    <property type="nucleotide sequence ID" value="NZ_JAAYSM010000284.1"/>
</dbReference>
<organism evidence="1 2">
    <name type="scientific">Globicatella sulfidifaciens</name>
    <dbReference type="NCBI Taxonomy" id="136093"/>
    <lineage>
        <taxon>Bacteria</taxon>
        <taxon>Bacillati</taxon>
        <taxon>Bacillota</taxon>
        <taxon>Bacilli</taxon>
        <taxon>Lactobacillales</taxon>
        <taxon>Aerococcaceae</taxon>
        <taxon>Globicatella</taxon>
    </lineage>
</organism>
<gene>
    <name evidence="1" type="ORF">GX355_08375</name>
</gene>
<sequence>MNLFSKVKEWLENFKPGDETPELAVTERQVDEDLWEKIPDYIDVNCTDKELVSVIAASIAAGDTPESEFRVKTVQQRNPEAVEIALVASSIAASEYEDSHWVVHNIYKKNNLF</sequence>
<proteinExistence type="predicted"/>
<evidence type="ECO:0000313" key="1">
    <source>
        <dbReference type="EMBL" id="NLJ18864.1"/>
    </source>
</evidence>
<accession>A0A7X8H0I0</accession>
<dbReference type="AlphaFoldDB" id="A0A7X8H0I0"/>
<protein>
    <submittedName>
        <fullName evidence="1">Uncharacterized protein</fullName>
    </submittedName>
</protein>